<dbReference type="AlphaFoldDB" id="W4N9G1"/>
<evidence type="ECO:0000313" key="2">
    <source>
        <dbReference type="Proteomes" id="UP000019155"/>
    </source>
</evidence>
<gene>
    <name evidence="1" type="ORF">BMOU_0771</name>
</gene>
<comment type="caution">
    <text evidence="1">The sequence shown here is derived from an EMBL/GenBank/DDBJ whole genome shotgun (WGS) entry which is preliminary data.</text>
</comment>
<protein>
    <submittedName>
        <fullName evidence="1">Uncharacterized protein</fullName>
    </submittedName>
</protein>
<dbReference type="STRING" id="1435051.BMOU_0771"/>
<accession>W4N9G1</accession>
<dbReference type="eggNOG" id="ENOG503291E">
    <property type="taxonomic scope" value="Bacteria"/>
</dbReference>
<dbReference type="EMBL" id="AZMV01000003">
    <property type="protein sequence ID" value="ETY71692.1"/>
    <property type="molecule type" value="Genomic_DNA"/>
</dbReference>
<sequence length="111" mass="12761">MANKQYSLQAVKAKYLESHPNIPEYVEFTIDDDSKTVYRFHLPLFQTNEEKRAFNEAQKADDEFQLAKALLGDQYERFDAEGGTVTLLMLLLQQAAEDLTEKDSEGNPTQR</sequence>
<keyword evidence="2" id="KW-1185">Reference proteome</keyword>
<evidence type="ECO:0000313" key="1">
    <source>
        <dbReference type="EMBL" id="ETY71692.1"/>
    </source>
</evidence>
<reference evidence="1 2" key="1">
    <citation type="journal article" date="2014" name="Genome Announc.">
        <title>The Genome Sequence of Bifidobacterium moukalabense DSM 27321 Highlights the Close Phylogenetic Relatedness with the Bifidobacterium dentium Taxon.</title>
        <authorList>
            <person name="Lugli G.A."/>
            <person name="Duranti S."/>
            <person name="Milani C."/>
            <person name="Turroni F."/>
            <person name="Viappiani A."/>
            <person name="Mangifesta M."/>
            <person name="van Sinderen D."/>
            <person name="Ventura M."/>
        </authorList>
    </citation>
    <scope>NUCLEOTIDE SEQUENCE [LARGE SCALE GENOMIC DNA]</scope>
    <source>
        <strain evidence="1 2">DSM 27321</strain>
    </source>
</reference>
<organism evidence="1 2">
    <name type="scientific">Bifidobacterium moukalabense DSM 27321</name>
    <dbReference type="NCBI Taxonomy" id="1435051"/>
    <lineage>
        <taxon>Bacteria</taxon>
        <taxon>Bacillati</taxon>
        <taxon>Actinomycetota</taxon>
        <taxon>Actinomycetes</taxon>
        <taxon>Bifidobacteriales</taxon>
        <taxon>Bifidobacteriaceae</taxon>
        <taxon>Bifidobacterium</taxon>
    </lineage>
</organism>
<name>W4N9G1_9BIFI</name>
<proteinExistence type="predicted"/>
<dbReference type="GeneID" id="97501395"/>
<dbReference type="Proteomes" id="UP000019155">
    <property type="component" value="Unassembled WGS sequence"/>
</dbReference>
<dbReference type="RefSeq" id="WP_034875096.1">
    <property type="nucleotide sequence ID" value="NZ_AZMV01000003.1"/>
</dbReference>
<dbReference type="PATRIC" id="fig|1435051.3.peg.764"/>